<accession>U5DI58</accession>
<name>U5DI58_9CHRO</name>
<reference evidence="2 3" key="1">
    <citation type="submission" date="2013-05" db="EMBL/GenBank/DDBJ databases">
        <title>Draft genome sequence of Rubidibacter lacunae KORDI 51-2.</title>
        <authorList>
            <person name="Choi D.H."/>
            <person name="Noh J.H."/>
            <person name="Kwon K.-K."/>
            <person name="Lee J.-H."/>
            <person name="Ryu J.-Y."/>
        </authorList>
    </citation>
    <scope>NUCLEOTIDE SEQUENCE [LARGE SCALE GENOMIC DNA]</scope>
    <source>
        <strain evidence="2 3">KORDI 51-2</strain>
    </source>
</reference>
<organism evidence="2 3">
    <name type="scientific">Rubidibacter lacunae KORDI 51-2</name>
    <dbReference type="NCBI Taxonomy" id="582515"/>
    <lineage>
        <taxon>Bacteria</taxon>
        <taxon>Bacillati</taxon>
        <taxon>Cyanobacteriota</taxon>
        <taxon>Cyanophyceae</taxon>
        <taxon>Oscillatoriophycideae</taxon>
        <taxon>Chroococcales</taxon>
        <taxon>Aphanothecaceae</taxon>
        <taxon>Rubidibacter</taxon>
    </lineage>
</organism>
<dbReference type="RefSeq" id="WP_022606849.1">
    <property type="nucleotide sequence ID" value="NZ_ASSJ01000049.1"/>
</dbReference>
<evidence type="ECO:0000313" key="2">
    <source>
        <dbReference type="EMBL" id="ERN41356.1"/>
    </source>
</evidence>
<dbReference type="AlphaFoldDB" id="U5DI58"/>
<dbReference type="InterPro" id="IPR049241">
    <property type="entry name" value="DUF6876"/>
</dbReference>
<dbReference type="STRING" id="582515.KR51_00019230"/>
<gene>
    <name evidence="2" type="ORF">KR51_00019230</name>
</gene>
<dbReference type="Proteomes" id="UP000016960">
    <property type="component" value="Unassembled WGS sequence"/>
</dbReference>
<protein>
    <recommendedName>
        <fullName evidence="1">DUF6876 domain-containing protein</fullName>
    </recommendedName>
</protein>
<feature type="domain" description="DUF6876" evidence="1">
    <location>
        <begin position="5"/>
        <end position="115"/>
    </location>
</feature>
<dbReference type="eggNOG" id="ENOG5032ZB4">
    <property type="taxonomic scope" value="Bacteria"/>
</dbReference>
<sequence>MTTLTAYDLNRFTGSEVLYRHWLRMRYTEGVKYLADRAGAHWIVDAIASHQPNLRRVPFQLWELVKQEGDRAVLTCREDSDRPLLVRQEIAYTDFPLASTKLYCCNGVLMLPSEY</sequence>
<evidence type="ECO:0000313" key="3">
    <source>
        <dbReference type="Proteomes" id="UP000016960"/>
    </source>
</evidence>
<dbReference type="EMBL" id="ASSJ01000049">
    <property type="protein sequence ID" value="ERN41356.1"/>
    <property type="molecule type" value="Genomic_DNA"/>
</dbReference>
<evidence type="ECO:0000259" key="1">
    <source>
        <dbReference type="Pfam" id="PF21781"/>
    </source>
</evidence>
<keyword evidence="3" id="KW-1185">Reference proteome</keyword>
<dbReference type="OrthoDB" id="1255124at2"/>
<dbReference type="InParanoid" id="U5DI58"/>
<comment type="caution">
    <text evidence="2">The sequence shown here is derived from an EMBL/GenBank/DDBJ whole genome shotgun (WGS) entry which is preliminary data.</text>
</comment>
<dbReference type="Pfam" id="PF21781">
    <property type="entry name" value="DUF6876"/>
    <property type="match status" value="1"/>
</dbReference>
<proteinExistence type="predicted"/>